<dbReference type="KEGG" id="vg:26645527"/>
<reference evidence="2" key="2">
    <citation type="submission" date="2015-01" db="EMBL/GenBank/DDBJ databases">
        <title>Complete sequence of three novel 9g-like phages.</title>
        <authorList>
            <person name="Carstens A.B."/>
            <person name="Hansen L.H."/>
            <person name="Kot W."/>
        </authorList>
    </citation>
    <scope>NUCLEOTIDE SEQUENCE [LARGE SCALE GENOMIC DNA]</scope>
</reference>
<organism evidence="1 2">
    <name type="scientific">Enterobacteria phage JenK1</name>
    <dbReference type="NCBI Taxonomy" id="1610836"/>
    <lineage>
        <taxon>Viruses</taxon>
        <taxon>Duplodnaviria</taxon>
        <taxon>Heunggongvirae</taxon>
        <taxon>Uroviricota</taxon>
        <taxon>Caudoviricetes</taxon>
        <taxon>Queuovirinae</taxon>
        <taxon>Nonagvirus</taxon>
        <taxon>Nonagvirus JenK1</taxon>
    </lineage>
</organism>
<evidence type="ECO:0000313" key="1">
    <source>
        <dbReference type="EMBL" id="AKA61112.1"/>
    </source>
</evidence>
<keyword evidence="2" id="KW-1185">Reference proteome</keyword>
<dbReference type="OrthoDB" id="24054at10239"/>
<protein>
    <submittedName>
        <fullName evidence="1">Uncharacterized protein</fullName>
    </submittedName>
</protein>
<name>A0A0E3GMM4_9CAUD</name>
<dbReference type="EMBL" id="KP719134">
    <property type="protein sequence ID" value="AKA61112.1"/>
    <property type="molecule type" value="Genomic_DNA"/>
</dbReference>
<dbReference type="RefSeq" id="YP_009219352.1">
    <property type="nucleotide sequence ID" value="NC_029021.1"/>
</dbReference>
<dbReference type="Proteomes" id="UP000033025">
    <property type="component" value="Segment"/>
</dbReference>
<sequence>METIVLYCWVDLDEHEYCVNINNGPVPDVTFASYDEMDAYVKGFRECARIANINVTVILPE</sequence>
<accession>A0A0E3GMM4</accession>
<dbReference type="GeneID" id="26645527"/>
<proteinExistence type="predicted"/>
<evidence type="ECO:0000313" key="2">
    <source>
        <dbReference type="Proteomes" id="UP000033025"/>
    </source>
</evidence>
<reference evidence="1 2" key="1">
    <citation type="journal article" date="2015" name="Genome Announc.">
        <title>Complete Genome Sequences of Four Novel Escherichia coli Bacteriophages Belonging to New Phage Groups.</title>
        <authorList>
            <person name="Carstens A.B."/>
            <person name="Kot W."/>
            <person name="Hansen L.H."/>
        </authorList>
    </citation>
    <scope>NUCLEOTIDE SEQUENCE [LARGE SCALE GENOMIC DNA]</scope>
</reference>